<evidence type="ECO:0000313" key="2">
    <source>
        <dbReference type="EMBL" id="CAD8315099.1"/>
    </source>
</evidence>
<name>A0A7R9ZAV6_9STRA</name>
<gene>
    <name evidence="2" type="ORF">TDUB1175_LOCUS13888</name>
</gene>
<sequence>MIPTTPWEWAECIILLAVPSTDVDGSENIQYAYSKGINRAHVAVDVKKHQQWIVIFGVSAVPMLLSVMLGMKRRFTSLLTCKSMDDQESSDSIILYRDVDMLFK</sequence>
<dbReference type="EMBL" id="HBED01027999">
    <property type="protein sequence ID" value="CAD8315099.1"/>
    <property type="molecule type" value="Transcribed_RNA"/>
</dbReference>
<keyword evidence="1" id="KW-1133">Transmembrane helix</keyword>
<evidence type="ECO:0000256" key="1">
    <source>
        <dbReference type="SAM" id="Phobius"/>
    </source>
</evidence>
<keyword evidence="1" id="KW-0472">Membrane</keyword>
<keyword evidence="1" id="KW-0812">Transmembrane</keyword>
<organism evidence="2">
    <name type="scientific">Pseudictyota dubia</name>
    <dbReference type="NCBI Taxonomy" id="2749911"/>
    <lineage>
        <taxon>Eukaryota</taxon>
        <taxon>Sar</taxon>
        <taxon>Stramenopiles</taxon>
        <taxon>Ochrophyta</taxon>
        <taxon>Bacillariophyta</taxon>
        <taxon>Mediophyceae</taxon>
        <taxon>Biddulphiophycidae</taxon>
        <taxon>Eupodiscales</taxon>
        <taxon>Odontellaceae</taxon>
        <taxon>Pseudictyota</taxon>
    </lineage>
</organism>
<proteinExistence type="predicted"/>
<protein>
    <submittedName>
        <fullName evidence="2">Uncharacterized protein</fullName>
    </submittedName>
</protein>
<dbReference type="AlphaFoldDB" id="A0A7R9ZAV6"/>
<accession>A0A7R9ZAV6</accession>
<feature type="transmembrane region" description="Helical" evidence="1">
    <location>
        <begin position="52"/>
        <end position="70"/>
    </location>
</feature>
<reference evidence="2" key="1">
    <citation type="submission" date="2021-01" db="EMBL/GenBank/DDBJ databases">
        <authorList>
            <person name="Corre E."/>
            <person name="Pelletier E."/>
            <person name="Niang G."/>
            <person name="Scheremetjew M."/>
            <person name="Finn R."/>
            <person name="Kale V."/>
            <person name="Holt S."/>
            <person name="Cochrane G."/>
            <person name="Meng A."/>
            <person name="Brown T."/>
            <person name="Cohen L."/>
        </authorList>
    </citation>
    <scope>NUCLEOTIDE SEQUENCE</scope>
    <source>
        <strain evidence="2">CCMP147</strain>
    </source>
</reference>